<organism evidence="1 2">
    <name type="scientific">Araneus ventricosus</name>
    <name type="common">Orbweaver spider</name>
    <name type="synonym">Epeira ventricosa</name>
    <dbReference type="NCBI Taxonomy" id="182803"/>
    <lineage>
        <taxon>Eukaryota</taxon>
        <taxon>Metazoa</taxon>
        <taxon>Ecdysozoa</taxon>
        <taxon>Arthropoda</taxon>
        <taxon>Chelicerata</taxon>
        <taxon>Arachnida</taxon>
        <taxon>Araneae</taxon>
        <taxon>Araneomorphae</taxon>
        <taxon>Entelegynae</taxon>
        <taxon>Araneoidea</taxon>
        <taxon>Araneidae</taxon>
        <taxon>Araneus</taxon>
    </lineage>
</organism>
<gene>
    <name evidence="1" type="ORF">AVEN_92614_1</name>
</gene>
<dbReference type="EMBL" id="BGPR01000018">
    <property type="protein sequence ID" value="GBL79446.1"/>
    <property type="molecule type" value="Genomic_DNA"/>
</dbReference>
<keyword evidence="2" id="KW-1185">Reference proteome</keyword>
<dbReference type="AlphaFoldDB" id="A0A4Y2AJN5"/>
<evidence type="ECO:0000313" key="1">
    <source>
        <dbReference type="EMBL" id="GBL79446.1"/>
    </source>
</evidence>
<dbReference type="Proteomes" id="UP000499080">
    <property type="component" value="Unassembled WGS sequence"/>
</dbReference>
<protein>
    <submittedName>
        <fullName evidence="1">Uncharacterized protein</fullName>
    </submittedName>
</protein>
<accession>A0A4Y2AJN5</accession>
<name>A0A4Y2AJN5_ARAVE</name>
<evidence type="ECO:0000313" key="2">
    <source>
        <dbReference type="Proteomes" id="UP000499080"/>
    </source>
</evidence>
<dbReference type="OrthoDB" id="10430516at2759"/>
<proteinExistence type="predicted"/>
<comment type="caution">
    <text evidence="1">The sequence shown here is derived from an EMBL/GenBank/DDBJ whole genome shotgun (WGS) entry which is preliminary data.</text>
</comment>
<reference evidence="1 2" key="1">
    <citation type="journal article" date="2019" name="Sci. Rep.">
        <title>Orb-weaving spider Araneus ventricosus genome elucidates the spidroin gene catalogue.</title>
        <authorList>
            <person name="Kono N."/>
            <person name="Nakamura H."/>
            <person name="Ohtoshi R."/>
            <person name="Moran D.A.P."/>
            <person name="Shinohara A."/>
            <person name="Yoshida Y."/>
            <person name="Fujiwara M."/>
            <person name="Mori M."/>
            <person name="Tomita M."/>
            <person name="Arakawa K."/>
        </authorList>
    </citation>
    <scope>NUCLEOTIDE SEQUENCE [LARGE SCALE GENOMIC DNA]</scope>
</reference>
<sequence>MDNRKTTASIIPVLLCTLYVEELFHSSSEIQAKVKLERHKSLESLANHLKQQVDTMAGKSSATRKGLQFLRLAHTSKPLNFRIVVMGAEDVGKTGKQKCYSSSEIMLFFLYW</sequence>